<dbReference type="EMBL" id="CAJEWN010000114">
    <property type="protein sequence ID" value="CAD2166032.1"/>
    <property type="molecule type" value="Genomic_DNA"/>
</dbReference>
<reference evidence="2 3" key="1">
    <citation type="submission" date="2020-08" db="EMBL/GenBank/DDBJ databases">
        <authorList>
            <person name="Koutsovoulos G."/>
            <person name="Danchin GJ E."/>
        </authorList>
    </citation>
    <scope>NUCLEOTIDE SEQUENCE [LARGE SCALE GENOMIC DNA]</scope>
</reference>
<feature type="chain" id="PRO_5028349028" evidence="1">
    <location>
        <begin position="25"/>
        <end position="87"/>
    </location>
</feature>
<evidence type="ECO:0000256" key="1">
    <source>
        <dbReference type="SAM" id="SignalP"/>
    </source>
</evidence>
<sequence>MTNVRPWRLIASLSFTRLLRGSNAASFRDNDLVLTGIGTSQISLKQLKRRLEFATEFLSAKGYSSANLSSADRTDPLLGLLLALGIN</sequence>
<accession>A0A6V7UUX0</accession>
<feature type="signal peptide" evidence="1">
    <location>
        <begin position="1"/>
        <end position="24"/>
    </location>
</feature>
<gene>
    <name evidence="2" type="ORF">MENT_LOCUS17559</name>
</gene>
<keyword evidence="1" id="KW-0732">Signal</keyword>
<evidence type="ECO:0000313" key="2">
    <source>
        <dbReference type="EMBL" id="CAD2166032.1"/>
    </source>
</evidence>
<proteinExistence type="predicted"/>
<organism evidence="2 3">
    <name type="scientific">Meloidogyne enterolobii</name>
    <name type="common">Root-knot nematode worm</name>
    <name type="synonym">Meloidogyne mayaguensis</name>
    <dbReference type="NCBI Taxonomy" id="390850"/>
    <lineage>
        <taxon>Eukaryota</taxon>
        <taxon>Metazoa</taxon>
        <taxon>Ecdysozoa</taxon>
        <taxon>Nematoda</taxon>
        <taxon>Chromadorea</taxon>
        <taxon>Rhabditida</taxon>
        <taxon>Tylenchina</taxon>
        <taxon>Tylenchomorpha</taxon>
        <taxon>Tylenchoidea</taxon>
        <taxon>Meloidogynidae</taxon>
        <taxon>Meloidogyninae</taxon>
        <taxon>Meloidogyne</taxon>
    </lineage>
</organism>
<dbReference type="AlphaFoldDB" id="A0A6V7UUX0"/>
<evidence type="ECO:0000313" key="3">
    <source>
        <dbReference type="Proteomes" id="UP000580250"/>
    </source>
</evidence>
<protein>
    <submittedName>
        <fullName evidence="2">Uncharacterized protein</fullName>
    </submittedName>
</protein>
<comment type="caution">
    <text evidence="2">The sequence shown here is derived from an EMBL/GenBank/DDBJ whole genome shotgun (WGS) entry which is preliminary data.</text>
</comment>
<name>A0A6V7UUX0_MELEN</name>
<dbReference type="Proteomes" id="UP000580250">
    <property type="component" value="Unassembled WGS sequence"/>
</dbReference>